<proteinExistence type="inferred from homology"/>
<evidence type="ECO:0000256" key="1">
    <source>
        <dbReference type="ARBA" id="ARBA00010838"/>
    </source>
</evidence>
<dbReference type="PROSITE" id="PS00653">
    <property type="entry name" value="GLYCOSYL_HYDROL_F1_2"/>
    <property type="match status" value="2"/>
</dbReference>
<dbReference type="SUPFAM" id="SSF51445">
    <property type="entry name" value="(Trans)glycosidases"/>
    <property type="match status" value="2"/>
</dbReference>
<dbReference type="PANTHER" id="PTHR10353">
    <property type="entry name" value="GLYCOSYL HYDROLASE"/>
    <property type="match status" value="1"/>
</dbReference>
<dbReference type="InterPro" id="IPR032675">
    <property type="entry name" value="LRR_dom_sf"/>
</dbReference>
<dbReference type="Gene3D" id="3.80.10.10">
    <property type="entry name" value="Ribonuclease Inhibitor"/>
    <property type="match status" value="2"/>
</dbReference>
<accession>A0A445E5L0</accession>
<dbReference type="InterPro" id="IPR017853">
    <property type="entry name" value="GH"/>
</dbReference>
<evidence type="ECO:0000313" key="4">
    <source>
        <dbReference type="EMBL" id="RYR70742.1"/>
    </source>
</evidence>
<reference evidence="4 5" key="1">
    <citation type="submission" date="2019-01" db="EMBL/GenBank/DDBJ databases">
        <title>Sequencing of cultivated peanut Arachis hypogaea provides insights into genome evolution and oil improvement.</title>
        <authorList>
            <person name="Chen X."/>
        </authorList>
    </citation>
    <scope>NUCLEOTIDE SEQUENCE [LARGE SCALE GENOMIC DNA]</scope>
    <source>
        <strain evidence="5">cv. Fuhuasheng</strain>
        <tissue evidence="4">Leaves</tissue>
    </source>
</reference>
<organism evidence="4 5">
    <name type="scientific">Arachis hypogaea</name>
    <name type="common">Peanut</name>
    <dbReference type="NCBI Taxonomy" id="3818"/>
    <lineage>
        <taxon>Eukaryota</taxon>
        <taxon>Viridiplantae</taxon>
        <taxon>Streptophyta</taxon>
        <taxon>Embryophyta</taxon>
        <taxon>Tracheophyta</taxon>
        <taxon>Spermatophyta</taxon>
        <taxon>Magnoliopsida</taxon>
        <taxon>eudicotyledons</taxon>
        <taxon>Gunneridae</taxon>
        <taxon>Pentapetalae</taxon>
        <taxon>rosids</taxon>
        <taxon>fabids</taxon>
        <taxon>Fabales</taxon>
        <taxon>Fabaceae</taxon>
        <taxon>Papilionoideae</taxon>
        <taxon>50 kb inversion clade</taxon>
        <taxon>dalbergioids sensu lato</taxon>
        <taxon>Dalbergieae</taxon>
        <taxon>Pterocarpus clade</taxon>
        <taxon>Arachis</taxon>
    </lineage>
</organism>
<comment type="caution">
    <text evidence="4">The sequence shown here is derived from an EMBL/GenBank/DDBJ whole genome shotgun (WGS) entry which is preliminary data.</text>
</comment>
<dbReference type="Gene3D" id="3.20.20.80">
    <property type="entry name" value="Glycosidases"/>
    <property type="match status" value="4"/>
</dbReference>
<evidence type="ECO:0000259" key="3">
    <source>
        <dbReference type="Pfam" id="PF25019"/>
    </source>
</evidence>
<dbReference type="GO" id="GO:0008422">
    <property type="term" value="F:beta-glucosidase activity"/>
    <property type="evidence" value="ECO:0007669"/>
    <property type="project" value="TreeGrafter"/>
</dbReference>
<dbReference type="InterPro" id="IPR033132">
    <property type="entry name" value="GH_1_N_CS"/>
</dbReference>
<sequence length="1452" mass="165326">MSLPWRKKQRSICELVPSTNNNDENLMHGSIAKLIHLRYLDLSYTSIVTLPESLSCLYNLQTLKLRSCVKLKKLPSNMQNLVNLRHLDSGGTDLEEMPKKMSKLKDLQFLSDYIVGKHEENGIGELGGLTHLHGSLWIPKLENVKNGGEASSARMDEKIHLNALYLSWSSFEESEVCDSQSEKDVLEKLRPHKDLKELFIWRYRGTMFPDWVGHSSYHKMTWLELWGCRNCWVVPSLGQLPSLERLVIAGFNKVKKIGGSFYKGCEELGCYLPRAPILRELRIDGKQEARMRDLPLSMLERVWVNGEQQVEYVIEAMTHTQLTSLIELQISECSSAISFPGDSLPPLLKELRIYNCKNVEFPMQHQQHHSLQTLEIHNSCDSLTSFALPSFPNLKYLTISECPKLENITRLPGSLRELIIRACPLLGEGIERKDPHIWPSISHIPDIYVKEYQAMHHYKMCQGNGSNIKGLKSKLWPIIEISQTLSKMVQLVLERQSRSISIIGDIVAEVWNRGIAYLNSCWDSLHTLRKVRKQLSSSDDGTKNMLFNNPYFETNNLFASKLYFEKTKDDFPHDFIFGSATTAYQVEGAANEDGRTPSIWDTFAHDDGRGPVNPKGLEYYNNLINELISNGSRNSFKKKGFGINHAYSINVHSISFPFTGIQPHVTLHNFDLPQVLEDEYGGWVSRKIIRDFTNYADVCFREFGDRVLYWTTINEPNVFAIGGYDSGATPPRRCSPPFCYSTGNKGNSTIEPYLAVHNILLSHSSAARLYRRKKTNMDLLVYQSLHLVVIRIMEPLVRGDYPVSMKRNAGSRIPAFTSRESEQIKGSADFIGVIHYYNINVTDNPDALNNNLRDYNMDIAAVLYFELFSNEEIAVTPWKLVEELNKLKLLYGNPPLFIYENGQRTNSNSSLQDVTRVNYLYGYIGAVLDALRDGSNIKGYFVWSFMDVFELLDGYESSFGLYYVDRNDPELKRYPKLSAKWYNKFLKGGSTSIVGDLQQLNKDPSHMMKLEPYLSLMSINIALKLTLLLLLCLNFVAVRLVLSADEYNRLDFPTDFIFGSGTSAYQWEGAVSEDGRTPSIWDTYAHAGFAHGDTGDIACDGYHKYKEDVKLMMETGLDAYTLSISWSRLIPRIQPHVTLHNFDLPQALEDEYGGWVSPKIIRDFTNYADVCFREFGDRVLYWNTVNEPNVFTIGGYDQGTTPPTRCSPPFCQKYNSSRGDSTTEPYLAVHHILLSHSSAVRLYRRKYKDKQHGFIGIAVYSSGLIPANDADEDQAATQRARARIPTFSDRESAQLKGSCDFIGMIFYNNLNVTDNSVALKRNLRDYGTDMAAQLIFTQALFSNEEYPVTPWTLCEELNIMKTLYGNPPIFIYENGQRTQRNSSLQDVTRVEYLHGYIGAVLDSIRDDPKLKRYPKLSAEWYGNFLKGGKTSVVGAIELEKDPSSVSVGHLFQ</sequence>
<keyword evidence="5" id="KW-1185">Reference proteome</keyword>
<dbReference type="Proteomes" id="UP000289738">
    <property type="component" value="Chromosome A02"/>
</dbReference>
<keyword evidence="2" id="KW-0378">Hydrolase</keyword>
<dbReference type="GO" id="GO:0005975">
    <property type="term" value="P:carbohydrate metabolic process"/>
    <property type="evidence" value="ECO:0007669"/>
    <property type="project" value="InterPro"/>
</dbReference>
<protein>
    <recommendedName>
        <fullName evidence="3">R13L1/DRL21-like LRR repeat region domain-containing protein</fullName>
    </recommendedName>
</protein>
<name>A0A445E5L0_ARAHY</name>
<dbReference type="EMBL" id="SDMP01000002">
    <property type="protein sequence ID" value="RYR70742.1"/>
    <property type="molecule type" value="Genomic_DNA"/>
</dbReference>
<dbReference type="InterPro" id="IPR001360">
    <property type="entry name" value="Glyco_hydro_1"/>
</dbReference>
<dbReference type="Pfam" id="PF25019">
    <property type="entry name" value="LRR_R13L1-DRL21"/>
    <property type="match status" value="1"/>
</dbReference>
<evidence type="ECO:0000256" key="2">
    <source>
        <dbReference type="ARBA" id="ARBA00022801"/>
    </source>
</evidence>
<dbReference type="SUPFAM" id="SSF52058">
    <property type="entry name" value="L domain-like"/>
    <property type="match status" value="1"/>
</dbReference>
<dbReference type="InterPro" id="IPR056789">
    <property type="entry name" value="LRR_R13L1-DRL21"/>
</dbReference>
<feature type="domain" description="R13L1/DRL21-like LRR repeat region" evidence="3">
    <location>
        <begin position="123"/>
        <end position="250"/>
    </location>
</feature>
<dbReference type="STRING" id="3818.A0A445E5L0"/>
<evidence type="ECO:0000313" key="5">
    <source>
        <dbReference type="Proteomes" id="UP000289738"/>
    </source>
</evidence>
<dbReference type="PRINTS" id="PR00131">
    <property type="entry name" value="GLHYDRLASE1"/>
</dbReference>
<comment type="similarity">
    <text evidence="1">Belongs to the glycosyl hydrolase 1 family.</text>
</comment>
<gene>
    <name evidence="4" type="ORF">Ahy_A02g005056</name>
</gene>
<dbReference type="PANTHER" id="PTHR10353:SF29">
    <property type="entry name" value="BETA-GLUCOSIDASE 11"/>
    <property type="match status" value="1"/>
</dbReference>
<dbReference type="Pfam" id="PF00232">
    <property type="entry name" value="Glyco_hydro_1"/>
    <property type="match status" value="4"/>
</dbReference>